<dbReference type="AlphaFoldDB" id="A0A346B2H2"/>
<keyword evidence="2" id="KW-1185">Reference proteome</keyword>
<name>A0A346B2H2_9FIRM</name>
<dbReference type="EMBL" id="CP029462">
    <property type="protein sequence ID" value="AXL22315.1"/>
    <property type="molecule type" value="Genomic_DNA"/>
</dbReference>
<dbReference type="OrthoDB" id="1623820at2"/>
<protein>
    <submittedName>
        <fullName evidence="1">Uncharacterized protein</fullName>
    </submittedName>
</protein>
<dbReference type="Proteomes" id="UP000254337">
    <property type="component" value="Chromosome"/>
</dbReference>
<accession>A0A346B2H2</accession>
<gene>
    <name evidence="1" type="ORF">DKB62_00680</name>
</gene>
<organism evidence="1 2">
    <name type="scientific">Megasphaera stantonii</name>
    <dbReference type="NCBI Taxonomy" id="2144175"/>
    <lineage>
        <taxon>Bacteria</taxon>
        <taxon>Bacillati</taxon>
        <taxon>Bacillota</taxon>
        <taxon>Negativicutes</taxon>
        <taxon>Veillonellales</taxon>
        <taxon>Veillonellaceae</taxon>
        <taxon>Megasphaera</taxon>
    </lineage>
</organism>
<evidence type="ECO:0000313" key="1">
    <source>
        <dbReference type="EMBL" id="AXL22315.1"/>
    </source>
</evidence>
<sequence>MTASAFDYDQSVDEISLSPTTAYDTVHLGMSRADFDANFSALPGWTFYGNTTSKLERAERSVTRDGVTVQEGLVILTDDTAADSKVLAFDNYFRTADKKTARDIYRRLRASIYAAMDDFPVRQSGRMTTWVRGDVTIVVFAKAEKDKDGMYAVVIRRYNNHVLKE</sequence>
<reference evidence="1 2" key="1">
    <citation type="submission" date="2018-05" db="EMBL/GenBank/DDBJ databases">
        <title>Complete genome sequence of Megasphaera sp. AJH120T, isolated from the ceca of a chicken.</title>
        <authorList>
            <person name="Maki J."/>
            <person name="Looft T."/>
        </authorList>
    </citation>
    <scope>NUCLEOTIDE SEQUENCE [LARGE SCALE GENOMIC DNA]</scope>
    <source>
        <strain evidence="1 2">AJH120</strain>
    </source>
</reference>
<dbReference type="KEGG" id="meg:DKB62_00680"/>
<proteinExistence type="predicted"/>
<evidence type="ECO:0000313" key="2">
    <source>
        <dbReference type="Proteomes" id="UP000254337"/>
    </source>
</evidence>